<keyword evidence="9" id="KW-1185">Reference proteome</keyword>
<feature type="domain" description="Porphobilinogen deaminase C-terminal" evidence="7">
    <location>
        <begin position="225"/>
        <end position="289"/>
    </location>
</feature>
<proteinExistence type="inferred from homology"/>
<evidence type="ECO:0000256" key="2">
    <source>
        <dbReference type="ARBA" id="ARBA00005638"/>
    </source>
</evidence>
<dbReference type="GO" id="GO:0006783">
    <property type="term" value="P:heme biosynthetic process"/>
    <property type="evidence" value="ECO:0007669"/>
    <property type="project" value="TreeGrafter"/>
</dbReference>
<sequence length="306" mass="34551">MQRQLRIATRSSALAMAQTNYVISELKQECEIIKVSNEVGDVNLQDPLYKMPTVGVFTKQVEQYLLEQKADVAVHSLKDLPTIIDNELYLAAYTKFEQRGDVVLLNKKYNYKSLGELPDGFNVGTSSLRRIATIRNRYPKLNLINIRGNLNTRIQKLDEGQYDAIILAKAGILRLGLADRISFDLEEKEFLYAPAQAALGIQCRKDDLETIDRLKVLNDVDAQKRCVAERMFLNQLEGGCRLPIAVYSECREDGTVYIKGRVLAVDGTQVIEDEAIDHFEKVGQILCQKIQVLGGVELINSLKQQK</sequence>
<dbReference type="Pfam" id="PF03900">
    <property type="entry name" value="Porphobil_deamC"/>
    <property type="match status" value="1"/>
</dbReference>
<comment type="cofactor">
    <cofactor evidence="1">
        <name>dipyrromethane</name>
        <dbReference type="ChEBI" id="CHEBI:60342"/>
    </cofactor>
</comment>
<dbReference type="PANTHER" id="PTHR11557:SF0">
    <property type="entry name" value="PORPHOBILINOGEN DEAMINASE"/>
    <property type="match status" value="1"/>
</dbReference>
<evidence type="ECO:0000313" key="9">
    <source>
        <dbReference type="Proteomes" id="UP000692954"/>
    </source>
</evidence>
<dbReference type="InterPro" id="IPR000860">
    <property type="entry name" value="HemC"/>
</dbReference>
<gene>
    <name evidence="8" type="ORF">PSON_ATCC_30995.1.T0470174</name>
</gene>
<evidence type="ECO:0000256" key="5">
    <source>
        <dbReference type="ARBA" id="ARBA00023244"/>
    </source>
</evidence>
<dbReference type="FunFam" id="3.40.190.10:FF:000005">
    <property type="entry name" value="Porphobilinogen deaminase"/>
    <property type="match status" value="1"/>
</dbReference>
<dbReference type="InterPro" id="IPR022418">
    <property type="entry name" value="Porphobilinogen_deaminase_C"/>
</dbReference>
<dbReference type="Proteomes" id="UP000692954">
    <property type="component" value="Unassembled WGS sequence"/>
</dbReference>
<evidence type="ECO:0000259" key="6">
    <source>
        <dbReference type="Pfam" id="PF01379"/>
    </source>
</evidence>
<evidence type="ECO:0000256" key="1">
    <source>
        <dbReference type="ARBA" id="ARBA00001916"/>
    </source>
</evidence>
<accession>A0A8S1MZM4</accession>
<dbReference type="EC" id="2.5.1.61" evidence="3"/>
<organism evidence="8 9">
    <name type="scientific">Paramecium sonneborni</name>
    <dbReference type="NCBI Taxonomy" id="65129"/>
    <lineage>
        <taxon>Eukaryota</taxon>
        <taxon>Sar</taxon>
        <taxon>Alveolata</taxon>
        <taxon>Ciliophora</taxon>
        <taxon>Intramacronucleata</taxon>
        <taxon>Oligohymenophorea</taxon>
        <taxon>Peniculida</taxon>
        <taxon>Parameciidae</taxon>
        <taxon>Paramecium</taxon>
    </lineage>
</organism>
<dbReference type="NCBIfam" id="TIGR00212">
    <property type="entry name" value="hemC"/>
    <property type="match status" value="1"/>
</dbReference>
<dbReference type="Pfam" id="PF01379">
    <property type="entry name" value="Porphobil_deam"/>
    <property type="match status" value="1"/>
</dbReference>
<evidence type="ECO:0000256" key="4">
    <source>
        <dbReference type="ARBA" id="ARBA00022679"/>
    </source>
</evidence>
<dbReference type="PANTHER" id="PTHR11557">
    <property type="entry name" value="PORPHOBILINOGEN DEAMINASE"/>
    <property type="match status" value="1"/>
</dbReference>
<dbReference type="GO" id="GO:0004418">
    <property type="term" value="F:hydroxymethylbilane synthase activity"/>
    <property type="evidence" value="ECO:0007669"/>
    <property type="project" value="UniProtKB-EC"/>
</dbReference>
<name>A0A8S1MZM4_9CILI</name>
<comment type="similarity">
    <text evidence="2">Belongs to the HMBS family.</text>
</comment>
<keyword evidence="4" id="KW-0808">Transferase</keyword>
<dbReference type="PIRSF" id="PIRSF001438">
    <property type="entry name" value="4pyrrol_synth_OHMeBilane_synth"/>
    <property type="match status" value="1"/>
</dbReference>
<evidence type="ECO:0000256" key="3">
    <source>
        <dbReference type="ARBA" id="ARBA00012655"/>
    </source>
</evidence>
<dbReference type="OrthoDB" id="564646at2759"/>
<feature type="domain" description="Porphobilinogen deaminase N-terminal" evidence="6">
    <location>
        <begin position="5"/>
        <end position="210"/>
    </location>
</feature>
<protein>
    <recommendedName>
        <fullName evidence="3">hydroxymethylbilane synthase</fullName>
        <ecNumber evidence="3">2.5.1.61</ecNumber>
    </recommendedName>
</protein>
<evidence type="ECO:0000259" key="7">
    <source>
        <dbReference type="Pfam" id="PF03900"/>
    </source>
</evidence>
<reference evidence="8" key="1">
    <citation type="submission" date="2021-01" db="EMBL/GenBank/DDBJ databases">
        <authorList>
            <consortium name="Genoscope - CEA"/>
            <person name="William W."/>
        </authorList>
    </citation>
    <scope>NUCLEOTIDE SEQUENCE</scope>
</reference>
<evidence type="ECO:0000313" key="8">
    <source>
        <dbReference type="EMBL" id="CAD8084792.1"/>
    </source>
</evidence>
<dbReference type="GO" id="GO:0005737">
    <property type="term" value="C:cytoplasm"/>
    <property type="evidence" value="ECO:0007669"/>
    <property type="project" value="TreeGrafter"/>
</dbReference>
<keyword evidence="5" id="KW-0627">Porphyrin biosynthesis</keyword>
<dbReference type="CDD" id="cd13645">
    <property type="entry name" value="PBP2_HuPBGD_like"/>
    <property type="match status" value="1"/>
</dbReference>
<dbReference type="InterPro" id="IPR022417">
    <property type="entry name" value="Porphobilin_deaminase_N"/>
</dbReference>
<dbReference type="EMBL" id="CAJJDN010000047">
    <property type="protein sequence ID" value="CAD8084792.1"/>
    <property type="molecule type" value="Genomic_DNA"/>
</dbReference>
<dbReference type="AlphaFoldDB" id="A0A8S1MZM4"/>
<comment type="caution">
    <text evidence="8">The sequence shown here is derived from an EMBL/GenBank/DDBJ whole genome shotgun (WGS) entry which is preliminary data.</text>
</comment>